<accession>A0ABT3KBX7</accession>
<dbReference type="RefSeq" id="WP_265217210.1">
    <property type="nucleotide sequence ID" value="NZ_JAPEUL010000004.1"/>
</dbReference>
<proteinExistence type="predicted"/>
<sequence length="59" mass="7185">MENHNTDQQIEIWLLDDDDIVRSTTAQWLRLSDYVVKEFHHAQEAHQQVQYRLTLHHCQ</sequence>
<keyword evidence="2" id="KW-1185">Reference proteome</keyword>
<dbReference type="Proteomes" id="UP001431181">
    <property type="component" value="Unassembled WGS sequence"/>
</dbReference>
<dbReference type="InterPro" id="IPR011006">
    <property type="entry name" value="CheY-like_superfamily"/>
</dbReference>
<organism evidence="1 2">
    <name type="scientific">Marinomonas rhodophyticola</name>
    <dbReference type="NCBI Taxonomy" id="2992803"/>
    <lineage>
        <taxon>Bacteria</taxon>
        <taxon>Pseudomonadati</taxon>
        <taxon>Pseudomonadota</taxon>
        <taxon>Gammaproteobacteria</taxon>
        <taxon>Oceanospirillales</taxon>
        <taxon>Oceanospirillaceae</taxon>
        <taxon>Marinomonas</taxon>
    </lineage>
</organism>
<evidence type="ECO:0008006" key="3">
    <source>
        <dbReference type="Google" id="ProtNLM"/>
    </source>
</evidence>
<evidence type="ECO:0000313" key="2">
    <source>
        <dbReference type="Proteomes" id="UP001431181"/>
    </source>
</evidence>
<evidence type="ECO:0000313" key="1">
    <source>
        <dbReference type="EMBL" id="MCW4628048.1"/>
    </source>
</evidence>
<gene>
    <name evidence="1" type="ORF">ONZ52_03015</name>
</gene>
<protein>
    <recommendedName>
        <fullName evidence="3">Response regulatory domain-containing protein</fullName>
    </recommendedName>
</protein>
<dbReference type="EMBL" id="JAPEUL010000004">
    <property type="protein sequence ID" value="MCW4628048.1"/>
    <property type="molecule type" value="Genomic_DNA"/>
</dbReference>
<comment type="caution">
    <text evidence="1">The sequence shown here is derived from an EMBL/GenBank/DDBJ whole genome shotgun (WGS) entry which is preliminary data.</text>
</comment>
<name>A0ABT3KBX7_9GAMM</name>
<dbReference type="SUPFAM" id="SSF52172">
    <property type="entry name" value="CheY-like"/>
    <property type="match status" value="1"/>
</dbReference>
<reference evidence="1" key="1">
    <citation type="submission" date="2022-11" db="EMBL/GenBank/DDBJ databases">
        <title>Marinomonas sp. nov., isolated from marine algae.</title>
        <authorList>
            <person name="Choi D.G."/>
            <person name="Kim J.M."/>
            <person name="Lee J.K."/>
            <person name="Baek J.H."/>
            <person name="Jeon C.O."/>
        </authorList>
    </citation>
    <scope>NUCLEOTIDE SEQUENCE</scope>
    <source>
        <strain evidence="1">KJ51-3</strain>
    </source>
</reference>